<dbReference type="InterPro" id="IPR001851">
    <property type="entry name" value="ABC_transp_permease"/>
</dbReference>
<feature type="transmembrane region" description="Helical" evidence="6">
    <location>
        <begin position="136"/>
        <end position="155"/>
    </location>
</feature>
<evidence type="ECO:0000256" key="5">
    <source>
        <dbReference type="ARBA" id="ARBA00023136"/>
    </source>
</evidence>
<dbReference type="GO" id="GO:0022857">
    <property type="term" value="F:transmembrane transporter activity"/>
    <property type="evidence" value="ECO:0007669"/>
    <property type="project" value="InterPro"/>
</dbReference>
<dbReference type="RefSeq" id="WP_201654537.1">
    <property type="nucleotide sequence ID" value="NZ_JAEQNC010000003.1"/>
</dbReference>
<gene>
    <name evidence="7" type="ORF">JJB09_05840</name>
</gene>
<dbReference type="CDD" id="cd06579">
    <property type="entry name" value="TM_PBP1_transp_AraH_like"/>
    <property type="match status" value="1"/>
</dbReference>
<dbReference type="AlphaFoldDB" id="A0A937CNS4"/>
<keyword evidence="2" id="KW-1003">Cell membrane</keyword>
<dbReference type="PANTHER" id="PTHR32196">
    <property type="entry name" value="ABC TRANSPORTER PERMEASE PROTEIN YPHD-RELATED-RELATED"/>
    <property type="match status" value="1"/>
</dbReference>
<accession>A0A937CNS4</accession>
<keyword evidence="3 6" id="KW-0812">Transmembrane</keyword>
<evidence type="ECO:0000313" key="7">
    <source>
        <dbReference type="EMBL" id="MBL0371543.1"/>
    </source>
</evidence>
<evidence type="ECO:0000256" key="6">
    <source>
        <dbReference type="SAM" id="Phobius"/>
    </source>
</evidence>
<feature type="transmembrane region" description="Helical" evidence="6">
    <location>
        <begin position="299"/>
        <end position="323"/>
    </location>
</feature>
<feature type="transmembrane region" description="Helical" evidence="6">
    <location>
        <begin position="265"/>
        <end position="292"/>
    </location>
</feature>
<evidence type="ECO:0000256" key="1">
    <source>
        <dbReference type="ARBA" id="ARBA00004651"/>
    </source>
</evidence>
<protein>
    <submittedName>
        <fullName evidence="7">ABC transporter permease</fullName>
    </submittedName>
</protein>
<sequence>MTALDQSSPQRRTIAGVLTSLFTRGSTQFGLLVILIAMWIVFSNLAPGFLSRFNLNSLGRSVAIDVVIGFSQMVVLATGGMNLAVGAIGVCAVMTVGYLLQVIGLPIPVAIVATLAFGGMLGWLNGFAITRTGVNSFVVTLASASLFLGGMLILSKGVPLSALPPGLGAFGKASLAGVPALAYVALAIGMLLYILFRHTVLGRQILAVGASPRAAEMSGIPVNRIIVFVHCLSGVLAAAAAVMLTARLSAAMPGVAGDDWLLPSFLAPVIGGTALSGGIVSVIGTILGALLVSTIRSGLLVLQIGNFWLQLFLGIFLLGAILLERYRAALATREQTRRA</sequence>
<keyword evidence="8" id="KW-1185">Reference proteome</keyword>
<dbReference type="Pfam" id="PF02653">
    <property type="entry name" value="BPD_transp_2"/>
    <property type="match status" value="1"/>
</dbReference>
<evidence type="ECO:0000256" key="2">
    <source>
        <dbReference type="ARBA" id="ARBA00022475"/>
    </source>
</evidence>
<name>A0A937CNS4_9HYPH</name>
<feature type="transmembrane region" description="Helical" evidence="6">
    <location>
        <begin position="29"/>
        <end position="50"/>
    </location>
</feature>
<dbReference type="PANTHER" id="PTHR32196:SF72">
    <property type="entry name" value="RIBOSE IMPORT PERMEASE PROTEIN RBSC"/>
    <property type="match status" value="1"/>
</dbReference>
<comment type="subcellular location">
    <subcellularLocation>
        <location evidence="1">Cell membrane</location>
        <topology evidence="1">Multi-pass membrane protein</topology>
    </subcellularLocation>
</comment>
<reference evidence="7" key="1">
    <citation type="submission" date="2021-01" db="EMBL/GenBank/DDBJ databases">
        <title>Rhizobium sp. strain KVB221 16S ribosomal RNA gene Genome sequencing and assembly.</title>
        <authorList>
            <person name="Kang M."/>
        </authorList>
    </citation>
    <scope>NUCLEOTIDE SEQUENCE</scope>
    <source>
        <strain evidence="7">KVB221</strain>
    </source>
</reference>
<keyword evidence="4 6" id="KW-1133">Transmembrane helix</keyword>
<evidence type="ECO:0000256" key="3">
    <source>
        <dbReference type="ARBA" id="ARBA00022692"/>
    </source>
</evidence>
<comment type="caution">
    <text evidence="7">The sequence shown here is derived from an EMBL/GenBank/DDBJ whole genome shotgun (WGS) entry which is preliminary data.</text>
</comment>
<feature type="transmembrane region" description="Helical" evidence="6">
    <location>
        <begin position="62"/>
        <end position="95"/>
    </location>
</feature>
<evidence type="ECO:0000313" key="8">
    <source>
        <dbReference type="Proteomes" id="UP000633219"/>
    </source>
</evidence>
<evidence type="ECO:0000256" key="4">
    <source>
        <dbReference type="ARBA" id="ARBA00022989"/>
    </source>
</evidence>
<dbReference type="EMBL" id="JAEQNC010000003">
    <property type="protein sequence ID" value="MBL0371543.1"/>
    <property type="molecule type" value="Genomic_DNA"/>
</dbReference>
<dbReference type="GO" id="GO:0005886">
    <property type="term" value="C:plasma membrane"/>
    <property type="evidence" value="ECO:0007669"/>
    <property type="project" value="UniProtKB-SubCell"/>
</dbReference>
<feature type="transmembrane region" description="Helical" evidence="6">
    <location>
        <begin position="175"/>
        <end position="196"/>
    </location>
</feature>
<organism evidence="7 8">
    <name type="scientific">Rhizobium setariae</name>
    <dbReference type="NCBI Taxonomy" id="2801340"/>
    <lineage>
        <taxon>Bacteria</taxon>
        <taxon>Pseudomonadati</taxon>
        <taxon>Pseudomonadota</taxon>
        <taxon>Alphaproteobacteria</taxon>
        <taxon>Hyphomicrobiales</taxon>
        <taxon>Rhizobiaceae</taxon>
        <taxon>Rhizobium/Agrobacterium group</taxon>
        <taxon>Rhizobium</taxon>
    </lineage>
</organism>
<keyword evidence="5 6" id="KW-0472">Membrane</keyword>
<feature type="transmembrane region" description="Helical" evidence="6">
    <location>
        <begin position="101"/>
        <end position="124"/>
    </location>
</feature>
<proteinExistence type="predicted"/>
<feature type="transmembrane region" description="Helical" evidence="6">
    <location>
        <begin position="225"/>
        <end position="245"/>
    </location>
</feature>
<dbReference type="Proteomes" id="UP000633219">
    <property type="component" value="Unassembled WGS sequence"/>
</dbReference>